<name>A0AAD0RP78_9NEIS</name>
<feature type="domain" description="OmpA-like" evidence="5">
    <location>
        <begin position="426"/>
        <end position="544"/>
    </location>
</feature>
<keyword evidence="7" id="KW-1185">Reference proteome</keyword>
<evidence type="ECO:0000313" key="7">
    <source>
        <dbReference type="Proteomes" id="UP000259465"/>
    </source>
</evidence>
<gene>
    <name evidence="6" type="ORF">D1345_07775</name>
</gene>
<dbReference type="KEGG" id="crz:D1345_07775"/>
<dbReference type="RefSeq" id="WP_118267072.1">
    <property type="nucleotide sequence ID" value="NZ_CP031968.1"/>
</dbReference>
<dbReference type="Gene3D" id="3.30.1330.60">
    <property type="entry name" value="OmpA-like domain"/>
    <property type="match status" value="1"/>
</dbReference>
<dbReference type="Proteomes" id="UP000259465">
    <property type="component" value="Chromosome"/>
</dbReference>
<evidence type="ECO:0000259" key="5">
    <source>
        <dbReference type="PROSITE" id="PS51123"/>
    </source>
</evidence>
<proteinExistence type="predicted"/>
<protein>
    <submittedName>
        <fullName evidence="6">OmpA family protein</fullName>
    </submittedName>
</protein>
<dbReference type="PANTHER" id="PTHR30329:SF20">
    <property type="entry name" value="EXPORTED PROTEIN"/>
    <property type="match status" value="1"/>
</dbReference>
<dbReference type="CDD" id="cd07185">
    <property type="entry name" value="OmpA_C-like"/>
    <property type="match status" value="1"/>
</dbReference>
<dbReference type="Pfam" id="PF00691">
    <property type="entry name" value="OmpA"/>
    <property type="match status" value="1"/>
</dbReference>
<dbReference type="PANTHER" id="PTHR30329">
    <property type="entry name" value="STATOR ELEMENT OF FLAGELLAR MOTOR COMPLEX"/>
    <property type="match status" value="1"/>
</dbReference>
<dbReference type="InterPro" id="IPR006665">
    <property type="entry name" value="OmpA-like"/>
</dbReference>
<feature type="transmembrane region" description="Helical" evidence="4">
    <location>
        <begin position="35"/>
        <end position="53"/>
    </location>
</feature>
<comment type="subcellular location">
    <subcellularLocation>
        <location evidence="1">Cell outer membrane</location>
    </subcellularLocation>
</comment>
<dbReference type="GO" id="GO:0009279">
    <property type="term" value="C:cell outer membrane"/>
    <property type="evidence" value="ECO:0007669"/>
    <property type="project" value="UniProtKB-SubCell"/>
</dbReference>
<dbReference type="EMBL" id="CP031968">
    <property type="protein sequence ID" value="AXT46085.1"/>
    <property type="molecule type" value="Genomic_DNA"/>
</dbReference>
<reference evidence="6 7" key="1">
    <citation type="submission" date="2018-08" db="EMBL/GenBank/DDBJ databases">
        <title>Complete genome sequence of JP2-74.</title>
        <authorList>
            <person name="Wu L."/>
        </authorList>
    </citation>
    <scope>NUCLEOTIDE SEQUENCE [LARGE SCALE GENOMIC DNA]</scope>
    <source>
        <strain evidence="6 7">JP2-74</strain>
    </source>
</reference>
<dbReference type="InterPro" id="IPR050330">
    <property type="entry name" value="Bact_OuterMem_StrucFunc"/>
</dbReference>
<evidence type="ECO:0000256" key="1">
    <source>
        <dbReference type="ARBA" id="ARBA00004442"/>
    </source>
</evidence>
<evidence type="ECO:0000256" key="3">
    <source>
        <dbReference type="PROSITE-ProRule" id="PRU00473"/>
    </source>
</evidence>
<dbReference type="InterPro" id="IPR036737">
    <property type="entry name" value="OmpA-like_sf"/>
</dbReference>
<sequence length="547" mass="59653">MRIHTHFFCLWALSLAMLAWWLAQMAPWGAMVRLGAGLAAAALWLGWAGWRMWRCRRDGAARELLLPGLLDLPQGWRDGRATVVELESPRGAYVAAEDGMLRAMVPTPALLERAVAELVAWRRGSPPDALALRLEAAAECGEAAWLGRLQAWRQAIADVERRLACRLPVYLLVGFPAPARCSGIGGTLGVVLQGSSSASLRQWREWLDDWRSRTELQPPVLGDEDARARFDLRLRAGAVGGWLGTQVLPALLQGATPAPAVGLQGIALLPTQGRDAALSPWGRCRQALSGLTVRSLSIGKSEREGVPRSWLFGLEPGGRLPAAWRLALSLWLLACLTALAAFAASAWSNRVLLERLSANVAHYRSLPMERDVERREALSVLESDARELQSHADLGVPLRLGFGFYRAQPWRERIVRLIADYRPPAAVPASVLLDSLSLFDSGKAVLRVGAEMALKPALAALALYPERNVLVAGHTDSVGQSEANQRLSLERAAAVRDWLAHATGLPLTRFAIQGYGATRPLASNDDVEGRARNRRVEITLLPTLPVK</sequence>
<dbReference type="SUPFAM" id="SSF103088">
    <property type="entry name" value="OmpA-like"/>
    <property type="match status" value="1"/>
</dbReference>
<dbReference type="AlphaFoldDB" id="A0AAD0RP78"/>
<dbReference type="PRINTS" id="PR01021">
    <property type="entry name" value="OMPADOMAIN"/>
</dbReference>
<dbReference type="PROSITE" id="PS51123">
    <property type="entry name" value="OMPA_2"/>
    <property type="match status" value="1"/>
</dbReference>
<accession>A0AAD0RP78</accession>
<keyword evidence="4" id="KW-0812">Transmembrane</keyword>
<evidence type="ECO:0000256" key="4">
    <source>
        <dbReference type="SAM" id="Phobius"/>
    </source>
</evidence>
<keyword evidence="4" id="KW-1133">Transmembrane helix</keyword>
<dbReference type="InterPro" id="IPR006664">
    <property type="entry name" value="OMP_bac"/>
</dbReference>
<keyword evidence="2 3" id="KW-0472">Membrane</keyword>
<evidence type="ECO:0000313" key="6">
    <source>
        <dbReference type="EMBL" id="AXT46085.1"/>
    </source>
</evidence>
<evidence type="ECO:0000256" key="2">
    <source>
        <dbReference type="ARBA" id="ARBA00023136"/>
    </source>
</evidence>
<feature type="transmembrane region" description="Helical" evidence="4">
    <location>
        <begin position="326"/>
        <end position="347"/>
    </location>
</feature>
<organism evidence="6 7">
    <name type="scientific">Chromobacterium rhizoryzae</name>
    <dbReference type="NCBI Taxonomy" id="1778675"/>
    <lineage>
        <taxon>Bacteria</taxon>
        <taxon>Pseudomonadati</taxon>
        <taxon>Pseudomonadota</taxon>
        <taxon>Betaproteobacteria</taxon>
        <taxon>Neisseriales</taxon>
        <taxon>Chromobacteriaceae</taxon>
        <taxon>Chromobacterium</taxon>
    </lineage>
</organism>